<keyword evidence="6" id="KW-0472">Membrane</keyword>
<protein>
    <submittedName>
        <fullName evidence="8">Cytochrome c class I</fullName>
    </submittedName>
</protein>
<accession>D5EKH5</accession>
<evidence type="ECO:0000256" key="5">
    <source>
        <dbReference type="SAM" id="MobiDB-lite"/>
    </source>
</evidence>
<keyword evidence="3 4" id="KW-0408">Iron</keyword>
<evidence type="ECO:0000313" key="9">
    <source>
        <dbReference type="Proteomes" id="UP000000925"/>
    </source>
</evidence>
<dbReference type="STRING" id="583355.Caka_0027"/>
<dbReference type="PROSITE" id="PS51007">
    <property type="entry name" value="CYTC"/>
    <property type="match status" value="1"/>
</dbReference>
<dbReference type="RefSeq" id="WP_013041782.1">
    <property type="nucleotide sequence ID" value="NC_014008.1"/>
</dbReference>
<proteinExistence type="predicted"/>
<organism evidence="8 9">
    <name type="scientific">Coraliomargarita akajimensis (strain DSM 45221 / IAM 15411 / JCM 23193 / KCTC 12865 / 04OKA010-24)</name>
    <dbReference type="NCBI Taxonomy" id="583355"/>
    <lineage>
        <taxon>Bacteria</taxon>
        <taxon>Pseudomonadati</taxon>
        <taxon>Verrucomicrobiota</taxon>
        <taxon>Opitutia</taxon>
        <taxon>Puniceicoccales</taxon>
        <taxon>Coraliomargaritaceae</taxon>
        <taxon>Coraliomargarita</taxon>
    </lineage>
</organism>
<evidence type="ECO:0000259" key="7">
    <source>
        <dbReference type="PROSITE" id="PS51007"/>
    </source>
</evidence>
<dbReference type="InterPro" id="IPR051459">
    <property type="entry name" value="Cytochrome_c-type_DH"/>
</dbReference>
<evidence type="ECO:0000256" key="3">
    <source>
        <dbReference type="ARBA" id="ARBA00023004"/>
    </source>
</evidence>
<evidence type="ECO:0000256" key="4">
    <source>
        <dbReference type="PROSITE-ProRule" id="PRU00433"/>
    </source>
</evidence>
<feature type="region of interest" description="Disordered" evidence="5">
    <location>
        <begin position="1"/>
        <end position="25"/>
    </location>
</feature>
<dbReference type="GO" id="GO:0009055">
    <property type="term" value="F:electron transfer activity"/>
    <property type="evidence" value="ECO:0007669"/>
    <property type="project" value="InterPro"/>
</dbReference>
<dbReference type="EMBL" id="CP001998">
    <property type="protein sequence ID" value="ADE53056.1"/>
    <property type="molecule type" value="Genomic_DNA"/>
</dbReference>
<dbReference type="InterPro" id="IPR036909">
    <property type="entry name" value="Cyt_c-like_dom_sf"/>
</dbReference>
<dbReference type="Pfam" id="PF00034">
    <property type="entry name" value="Cytochrom_C"/>
    <property type="match status" value="1"/>
</dbReference>
<dbReference type="PANTHER" id="PTHR35008">
    <property type="entry name" value="BLL4482 PROTEIN-RELATED"/>
    <property type="match status" value="1"/>
</dbReference>
<sequence>MSDDTTQNGPETESEAQLEKAAMQDADVQDIHAQLMREKSEPEEGFSPVPIFLLFVFAILCFWGGAYFIRYSADFRWDVYDPDYDPVAASAPRPEIPLFDRGAKVFRGQCAQCHQANGEGVPGAFPPLVASKWVQGNEERLARILINGLNGPIEVKGSTYNGNMPAFGPNGLNLKAKDIAGVLTYIRQEWGNGGNEVTVEAMEGYLKDYGSRGTPWTAEELLADHPME</sequence>
<keyword evidence="6" id="KW-0812">Transmembrane</keyword>
<feature type="compositionally biased region" description="Polar residues" evidence="5">
    <location>
        <begin position="1"/>
        <end position="11"/>
    </location>
</feature>
<keyword evidence="1 4" id="KW-0349">Heme</keyword>
<dbReference type="eggNOG" id="COG2010">
    <property type="taxonomic scope" value="Bacteria"/>
</dbReference>
<evidence type="ECO:0000256" key="6">
    <source>
        <dbReference type="SAM" id="Phobius"/>
    </source>
</evidence>
<dbReference type="KEGG" id="caa:Caka_0027"/>
<dbReference type="AlphaFoldDB" id="D5EKH5"/>
<dbReference type="InterPro" id="IPR009056">
    <property type="entry name" value="Cyt_c-like_dom"/>
</dbReference>
<feature type="domain" description="Cytochrome c" evidence="7">
    <location>
        <begin position="97"/>
        <end position="187"/>
    </location>
</feature>
<keyword evidence="9" id="KW-1185">Reference proteome</keyword>
<dbReference type="GO" id="GO:0020037">
    <property type="term" value="F:heme binding"/>
    <property type="evidence" value="ECO:0007669"/>
    <property type="project" value="InterPro"/>
</dbReference>
<reference evidence="8 9" key="1">
    <citation type="journal article" date="2010" name="Stand. Genomic Sci.">
        <title>Complete genome sequence of Coraliomargarita akajimensis type strain (04OKA010-24).</title>
        <authorList>
            <person name="Mavromatis K."/>
            <person name="Abt B."/>
            <person name="Brambilla E."/>
            <person name="Lapidus A."/>
            <person name="Copeland A."/>
            <person name="Deshpande S."/>
            <person name="Nolan M."/>
            <person name="Lucas S."/>
            <person name="Tice H."/>
            <person name="Cheng J.F."/>
            <person name="Han C."/>
            <person name="Detter J.C."/>
            <person name="Woyke T."/>
            <person name="Goodwin L."/>
            <person name="Pitluck S."/>
            <person name="Held B."/>
            <person name="Brettin T."/>
            <person name="Tapia R."/>
            <person name="Ivanova N."/>
            <person name="Mikhailova N."/>
            <person name="Pati A."/>
            <person name="Liolios K."/>
            <person name="Chen A."/>
            <person name="Palaniappan K."/>
            <person name="Land M."/>
            <person name="Hauser L."/>
            <person name="Chang Y.J."/>
            <person name="Jeffries C.D."/>
            <person name="Rohde M."/>
            <person name="Goker M."/>
            <person name="Bristow J."/>
            <person name="Eisen J.A."/>
            <person name="Markowitz V."/>
            <person name="Hugenholtz P."/>
            <person name="Klenk H.P."/>
            <person name="Kyrpides N.C."/>
        </authorList>
    </citation>
    <scope>NUCLEOTIDE SEQUENCE [LARGE SCALE GENOMIC DNA]</scope>
    <source>
        <strain evidence="9">DSM 45221 / IAM 15411 / JCM 23193 / KCTC 12865</strain>
    </source>
</reference>
<keyword evidence="6" id="KW-1133">Transmembrane helix</keyword>
<feature type="transmembrane region" description="Helical" evidence="6">
    <location>
        <begin position="49"/>
        <end position="69"/>
    </location>
</feature>
<dbReference type="SUPFAM" id="SSF46626">
    <property type="entry name" value="Cytochrome c"/>
    <property type="match status" value="1"/>
</dbReference>
<dbReference type="Proteomes" id="UP000000925">
    <property type="component" value="Chromosome"/>
</dbReference>
<dbReference type="Gene3D" id="1.10.760.10">
    <property type="entry name" value="Cytochrome c-like domain"/>
    <property type="match status" value="1"/>
</dbReference>
<dbReference type="OrthoDB" id="9809720at2"/>
<dbReference type="HOGENOM" id="CLU_093848_1_0_0"/>
<evidence type="ECO:0000256" key="2">
    <source>
        <dbReference type="ARBA" id="ARBA00022723"/>
    </source>
</evidence>
<evidence type="ECO:0000313" key="8">
    <source>
        <dbReference type="EMBL" id="ADE53056.1"/>
    </source>
</evidence>
<evidence type="ECO:0000256" key="1">
    <source>
        <dbReference type="ARBA" id="ARBA00022617"/>
    </source>
</evidence>
<gene>
    <name evidence="8" type="ordered locus">Caka_0027</name>
</gene>
<dbReference type="GO" id="GO:0046872">
    <property type="term" value="F:metal ion binding"/>
    <property type="evidence" value="ECO:0007669"/>
    <property type="project" value="UniProtKB-KW"/>
</dbReference>
<name>D5EKH5_CORAD</name>
<dbReference type="PANTHER" id="PTHR35008:SF8">
    <property type="entry name" value="ALCOHOL DEHYDROGENASE CYTOCHROME C SUBUNIT"/>
    <property type="match status" value="1"/>
</dbReference>
<keyword evidence="2 4" id="KW-0479">Metal-binding</keyword>